<organism evidence="1 2">
    <name type="scientific">Candida boidinii</name>
    <name type="common">Yeast</name>
    <dbReference type="NCBI Taxonomy" id="5477"/>
    <lineage>
        <taxon>Eukaryota</taxon>
        <taxon>Fungi</taxon>
        <taxon>Dikarya</taxon>
        <taxon>Ascomycota</taxon>
        <taxon>Saccharomycotina</taxon>
        <taxon>Pichiomycetes</taxon>
        <taxon>Pichiales</taxon>
        <taxon>Pichiaceae</taxon>
        <taxon>Ogataea</taxon>
        <taxon>Ogataea/Candida clade</taxon>
    </lineage>
</organism>
<sequence length="329" mass="37156">MEEFEFSVNYTDFHKTVLQYMMQVKVATQPQLLDLSKNVYSAIMRHQRIQQLSQENNADENGEDTSNEVTNGNVNQDESPQNGTNAENSGDSSTGKEITLSDEDESSIKEAIDSLTNNTVEFTVVALNRKLNTVDFEIVRTSSQESEEILYILINKKSDNAVKLSTIFTNAEIQIINDLIDRMFDHSNESKSLLSYSISPAVAVEIVKKSSSKTTNQQSYEFLNDLELKGWISYIDRRYTLSSRALAELKGFLIDKYGEDSAETEGSISICYGCKQIATRGLRCSNDSCFIRFHSLCRDHFIKSNSDSTKCPNNDCDLRIGENDMGIYF</sequence>
<dbReference type="Proteomes" id="UP001165101">
    <property type="component" value="Unassembled WGS sequence"/>
</dbReference>
<gene>
    <name evidence="1" type="ORF">Cboi01_000076700</name>
</gene>
<reference evidence="1" key="1">
    <citation type="submission" date="2023-04" db="EMBL/GenBank/DDBJ databases">
        <title>Candida boidinii NBRC 1967.</title>
        <authorList>
            <person name="Ichikawa N."/>
            <person name="Sato H."/>
            <person name="Tonouchi N."/>
        </authorList>
    </citation>
    <scope>NUCLEOTIDE SEQUENCE</scope>
    <source>
        <strain evidence="1">NBRC 1967</strain>
    </source>
</reference>
<evidence type="ECO:0000313" key="2">
    <source>
        <dbReference type="Proteomes" id="UP001165101"/>
    </source>
</evidence>
<name>A0ACB5TG92_CANBO</name>
<proteinExistence type="predicted"/>
<accession>A0ACB5TG92</accession>
<keyword evidence="2" id="KW-1185">Reference proteome</keyword>
<protein>
    <submittedName>
        <fullName evidence="1">Unnamed protein product</fullName>
    </submittedName>
</protein>
<comment type="caution">
    <text evidence="1">The sequence shown here is derived from an EMBL/GenBank/DDBJ whole genome shotgun (WGS) entry which is preliminary data.</text>
</comment>
<dbReference type="EMBL" id="BSXV01000236">
    <property type="protein sequence ID" value="GME88197.1"/>
    <property type="molecule type" value="Genomic_DNA"/>
</dbReference>
<evidence type="ECO:0000313" key="1">
    <source>
        <dbReference type="EMBL" id="GME88197.1"/>
    </source>
</evidence>